<gene>
    <name evidence="4" type="ORF">S01H1_26186</name>
</gene>
<dbReference type="Gene3D" id="3.40.366.10">
    <property type="entry name" value="Malonyl-Coenzyme A Acyl Carrier Protein, domain 2"/>
    <property type="match status" value="1"/>
</dbReference>
<name>X0U482_9ZZZZ</name>
<evidence type="ECO:0000256" key="2">
    <source>
        <dbReference type="ARBA" id="ARBA00022553"/>
    </source>
</evidence>
<protein>
    <recommendedName>
        <fullName evidence="3">Malonyl-CoA:ACP transacylase (MAT) domain-containing protein</fullName>
    </recommendedName>
</protein>
<feature type="domain" description="Malonyl-CoA:ACP transacylase (MAT)" evidence="3">
    <location>
        <begin position="80"/>
        <end position="282"/>
    </location>
</feature>
<dbReference type="EMBL" id="BARS01015861">
    <property type="protein sequence ID" value="GAF95202.1"/>
    <property type="molecule type" value="Genomic_DNA"/>
</dbReference>
<dbReference type="GO" id="GO:0005737">
    <property type="term" value="C:cytoplasm"/>
    <property type="evidence" value="ECO:0007669"/>
    <property type="project" value="TreeGrafter"/>
</dbReference>
<dbReference type="SUPFAM" id="SSF55048">
    <property type="entry name" value="Probable ACP-binding domain of malonyl-CoA ACP transacylase"/>
    <property type="match status" value="1"/>
</dbReference>
<proteinExistence type="predicted"/>
<comment type="caution">
    <text evidence="4">The sequence shown here is derived from an EMBL/GenBank/DDBJ whole genome shotgun (WGS) entry which is preliminary data.</text>
</comment>
<evidence type="ECO:0000259" key="3">
    <source>
        <dbReference type="SMART" id="SM00827"/>
    </source>
</evidence>
<dbReference type="GO" id="GO:0005835">
    <property type="term" value="C:fatty acid synthase complex"/>
    <property type="evidence" value="ECO:0007669"/>
    <property type="project" value="InterPro"/>
</dbReference>
<evidence type="ECO:0000256" key="1">
    <source>
        <dbReference type="ARBA" id="ARBA00022450"/>
    </source>
</evidence>
<feature type="non-terminal residue" evidence="4">
    <location>
        <position position="282"/>
    </location>
</feature>
<dbReference type="AlphaFoldDB" id="X0U482"/>
<dbReference type="Gene3D" id="3.30.70.3290">
    <property type="match status" value="1"/>
</dbReference>
<reference evidence="4" key="1">
    <citation type="journal article" date="2014" name="Front. Microbiol.">
        <title>High frequency of phylogenetically diverse reductive dehalogenase-homologous genes in deep subseafloor sedimentary metagenomes.</title>
        <authorList>
            <person name="Kawai M."/>
            <person name="Futagami T."/>
            <person name="Toyoda A."/>
            <person name="Takaki Y."/>
            <person name="Nishi S."/>
            <person name="Hori S."/>
            <person name="Arai W."/>
            <person name="Tsubouchi T."/>
            <person name="Morono Y."/>
            <person name="Uchiyama I."/>
            <person name="Ito T."/>
            <person name="Fujiyama A."/>
            <person name="Inagaki F."/>
            <person name="Takami H."/>
        </authorList>
    </citation>
    <scope>NUCLEOTIDE SEQUENCE</scope>
    <source>
        <strain evidence="4">Expedition CK06-06</strain>
    </source>
</reference>
<dbReference type="InterPro" id="IPR016035">
    <property type="entry name" value="Acyl_Trfase/lysoPLipase"/>
</dbReference>
<accession>X0U482</accession>
<dbReference type="PRINTS" id="PR01483">
    <property type="entry name" value="FASYNTHASE"/>
</dbReference>
<dbReference type="PANTHER" id="PTHR43775:SF37">
    <property type="entry name" value="SI:DKEY-61P9.11"/>
    <property type="match status" value="1"/>
</dbReference>
<dbReference type="SUPFAM" id="SSF52151">
    <property type="entry name" value="FabD/lysophospholipase-like"/>
    <property type="match status" value="1"/>
</dbReference>
<dbReference type="Pfam" id="PF00698">
    <property type="entry name" value="Acyl_transf_1"/>
    <property type="match status" value="1"/>
</dbReference>
<dbReference type="PANTHER" id="PTHR43775">
    <property type="entry name" value="FATTY ACID SYNTHASE"/>
    <property type="match status" value="1"/>
</dbReference>
<dbReference type="InterPro" id="IPR003965">
    <property type="entry name" value="Fatty_acid_synthase"/>
</dbReference>
<dbReference type="InterPro" id="IPR014043">
    <property type="entry name" value="Acyl_transferase_dom"/>
</dbReference>
<dbReference type="GO" id="GO:0005886">
    <property type="term" value="C:plasma membrane"/>
    <property type="evidence" value="ECO:0007669"/>
    <property type="project" value="TreeGrafter"/>
</dbReference>
<feature type="non-terminal residue" evidence="4">
    <location>
        <position position="1"/>
    </location>
</feature>
<organism evidence="4">
    <name type="scientific">marine sediment metagenome</name>
    <dbReference type="NCBI Taxonomy" id="412755"/>
    <lineage>
        <taxon>unclassified sequences</taxon>
        <taxon>metagenomes</taxon>
        <taxon>ecological metagenomes</taxon>
    </lineage>
</organism>
<dbReference type="Pfam" id="PF22621">
    <property type="entry name" value="CurL-like_PKS_C"/>
    <property type="match status" value="1"/>
</dbReference>
<dbReference type="GO" id="GO:0006633">
    <property type="term" value="P:fatty acid biosynthetic process"/>
    <property type="evidence" value="ECO:0007669"/>
    <property type="project" value="InterPro"/>
</dbReference>
<dbReference type="GO" id="GO:0071770">
    <property type="term" value="P:DIM/DIP cell wall layer assembly"/>
    <property type="evidence" value="ECO:0007669"/>
    <property type="project" value="TreeGrafter"/>
</dbReference>
<dbReference type="GO" id="GO:0004312">
    <property type="term" value="F:fatty acid synthase activity"/>
    <property type="evidence" value="ECO:0007669"/>
    <property type="project" value="InterPro"/>
</dbReference>
<evidence type="ECO:0000313" key="4">
    <source>
        <dbReference type="EMBL" id="GAF95202.1"/>
    </source>
</evidence>
<keyword evidence="1" id="KW-0596">Phosphopantetheine</keyword>
<sequence>LKDLAERYVSYLSTGASVSLGDVCYTANTGRAHFGHRLWLMGDSVEQVREQLTGYTTGADAGDVKVSQLRGTEEPKVAFVFTGQGSQYAGMGRQLYETQPTFRKMLDRCDELLRPYLEQPLLSVIYPESGSSPMLNEAAYVQPALFALEYSLAQLWRSWGIEPEVVAGHSVGEYVAACVAGVFSLEDGLKLITERGRLMQSLPHNGAMAAVFADEARLIKAIEPYVDTVSLAGINAPTETVISGVRADVDAVIKALGSEGIESRMLKVSHAFHSPLMEPILD</sequence>
<keyword evidence="2" id="KW-0597">Phosphoprotein</keyword>
<dbReference type="InterPro" id="IPR016036">
    <property type="entry name" value="Malonyl_transacylase_ACP-bd"/>
</dbReference>
<dbReference type="SMART" id="SM00827">
    <property type="entry name" value="PKS_AT"/>
    <property type="match status" value="1"/>
</dbReference>
<dbReference type="InterPro" id="IPR050091">
    <property type="entry name" value="PKS_NRPS_Biosynth_Enz"/>
</dbReference>
<dbReference type="InterPro" id="IPR001227">
    <property type="entry name" value="Ac_transferase_dom_sf"/>
</dbReference>